<dbReference type="GeneID" id="24100175"/>
<evidence type="ECO:0000256" key="1">
    <source>
        <dbReference type="ARBA" id="ARBA00001974"/>
    </source>
</evidence>
<keyword evidence="5 8" id="KW-0274">FAD</keyword>
<accession>J4H4M8</accession>
<gene>
    <name evidence="12" type="ORF">FIBRA_07474</name>
</gene>
<reference evidence="12 13" key="1">
    <citation type="journal article" date="2012" name="Appl. Environ. Microbiol.">
        <title>Short-read sequencing for genomic analysis of the brown rot fungus Fibroporia radiculosa.</title>
        <authorList>
            <person name="Tang J.D."/>
            <person name="Perkins A.D."/>
            <person name="Sonstegard T.S."/>
            <person name="Schroeder S.G."/>
            <person name="Burgess S.C."/>
            <person name="Diehl S.V."/>
        </authorList>
    </citation>
    <scope>NUCLEOTIDE SEQUENCE [LARGE SCALE GENOMIC DNA]</scope>
    <source>
        <strain evidence="12 13">TFFH 294</strain>
    </source>
</reference>
<evidence type="ECO:0000256" key="8">
    <source>
        <dbReference type="PIRSR" id="PIRSR000137-2"/>
    </source>
</evidence>
<keyword evidence="6" id="KW-0560">Oxidoreductase</keyword>
<dbReference type="OrthoDB" id="269227at2759"/>
<dbReference type="PROSITE" id="PS00624">
    <property type="entry name" value="GMC_OXRED_2"/>
    <property type="match status" value="1"/>
</dbReference>
<dbReference type="InterPro" id="IPR036188">
    <property type="entry name" value="FAD/NAD-bd_sf"/>
</dbReference>
<dbReference type="PANTHER" id="PTHR11552:SF201">
    <property type="entry name" value="GLUCOSE-METHANOL-CHOLINE OXIDOREDUCTASE N-TERMINAL DOMAIN-CONTAINING PROTEIN"/>
    <property type="match status" value="1"/>
</dbReference>
<dbReference type="Gene3D" id="3.50.50.60">
    <property type="entry name" value="FAD/NAD(P)-binding domain"/>
    <property type="match status" value="1"/>
</dbReference>
<dbReference type="AlphaFoldDB" id="J4H4M8"/>
<dbReference type="Pfam" id="PF00732">
    <property type="entry name" value="GMC_oxred_N"/>
    <property type="match status" value="1"/>
</dbReference>
<protein>
    <recommendedName>
        <fullName evidence="10 11">Glucose-methanol-choline oxidoreductase N-terminal domain-containing protein</fullName>
    </recommendedName>
</protein>
<dbReference type="EMBL" id="HE797183">
    <property type="protein sequence ID" value="CCM05264.1"/>
    <property type="molecule type" value="Genomic_DNA"/>
</dbReference>
<dbReference type="InParanoid" id="J4H4M8"/>
<evidence type="ECO:0000256" key="7">
    <source>
        <dbReference type="PIRSR" id="PIRSR000137-1"/>
    </source>
</evidence>
<dbReference type="InterPro" id="IPR000172">
    <property type="entry name" value="GMC_OxRdtase_N"/>
</dbReference>
<comment type="similarity">
    <text evidence="2 9">Belongs to the GMC oxidoreductase family.</text>
</comment>
<keyword evidence="4" id="KW-0732">Signal</keyword>
<dbReference type="PROSITE" id="PS00623">
    <property type="entry name" value="GMC_OXRED_1"/>
    <property type="match status" value="1"/>
</dbReference>
<feature type="binding site" evidence="8">
    <location>
        <position position="278"/>
    </location>
    <ligand>
        <name>FAD</name>
        <dbReference type="ChEBI" id="CHEBI:57692"/>
    </ligand>
</feature>
<dbReference type="InterPro" id="IPR007867">
    <property type="entry name" value="GMC_OxRtase_C"/>
</dbReference>
<evidence type="ECO:0000256" key="4">
    <source>
        <dbReference type="ARBA" id="ARBA00022729"/>
    </source>
</evidence>
<evidence type="ECO:0000256" key="9">
    <source>
        <dbReference type="RuleBase" id="RU003968"/>
    </source>
</evidence>
<feature type="active site" description="Proton donor" evidence="7">
    <location>
        <position position="564"/>
    </location>
</feature>
<evidence type="ECO:0000256" key="2">
    <source>
        <dbReference type="ARBA" id="ARBA00010790"/>
    </source>
</evidence>
<evidence type="ECO:0000313" key="12">
    <source>
        <dbReference type="EMBL" id="CCM05264.1"/>
    </source>
</evidence>
<dbReference type="SUPFAM" id="SSF54373">
    <property type="entry name" value="FAD-linked reductases, C-terminal domain"/>
    <property type="match status" value="1"/>
</dbReference>
<keyword evidence="3 9" id="KW-0285">Flavoprotein</keyword>
<dbReference type="PANTHER" id="PTHR11552">
    <property type="entry name" value="GLUCOSE-METHANOL-CHOLINE GMC OXIDOREDUCTASE"/>
    <property type="match status" value="1"/>
</dbReference>
<evidence type="ECO:0000256" key="3">
    <source>
        <dbReference type="ARBA" id="ARBA00022630"/>
    </source>
</evidence>
<dbReference type="Gene3D" id="3.30.560.10">
    <property type="entry name" value="Glucose Oxidase, domain 3"/>
    <property type="match status" value="1"/>
</dbReference>
<feature type="domain" description="Glucose-methanol-choline oxidoreductase N-terminal" evidence="10">
    <location>
        <begin position="127"/>
        <end position="150"/>
    </location>
</feature>
<comment type="cofactor">
    <cofactor evidence="1 8">
        <name>FAD</name>
        <dbReference type="ChEBI" id="CHEBI:57692"/>
    </cofactor>
</comment>
<feature type="active site" description="Proton acceptor" evidence="7">
    <location>
        <position position="607"/>
    </location>
</feature>
<dbReference type="HOGENOM" id="CLU_002865_6_0_1"/>
<dbReference type="GO" id="GO:0050660">
    <property type="term" value="F:flavin adenine dinucleotide binding"/>
    <property type="evidence" value="ECO:0007669"/>
    <property type="project" value="InterPro"/>
</dbReference>
<proteinExistence type="inferred from homology"/>
<dbReference type="STRING" id="599839.J4H4M8"/>
<dbReference type="SUPFAM" id="SSF51905">
    <property type="entry name" value="FAD/NAD(P)-binding domain"/>
    <property type="match status" value="1"/>
</dbReference>
<dbReference type="Proteomes" id="UP000006352">
    <property type="component" value="Unassembled WGS sequence"/>
</dbReference>
<evidence type="ECO:0000313" key="13">
    <source>
        <dbReference type="Proteomes" id="UP000006352"/>
    </source>
</evidence>
<evidence type="ECO:0000259" key="10">
    <source>
        <dbReference type="PROSITE" id="PS00623"/>
    </source>
</evidence>
<evidence type="ECO:0000256" key="6">
    <source>
        <dbReference type="ARBA" id="ARBA00023002"/>
    </source>
</evidence>
<dbReference type="Pfam" id="PF05199">
    <property type="entry name" value="GMC_oxred_C"/>
    <property type="match status" value="1"/>
</dbReference>
<dbReference type="GO" id="GO:0016614">
    <property type="term" value="F:oxidoreductase activity, acting on CH-OH group of donors"/>
    <property type="evidence" value="ECO:0007669"/>
    <property type="project" value="InterPro"/>
</dbReference>
<dbReference type="RefSeq" id="XP_012184547.1">
    <property type="nucleotide sequence ID" value="XM_012329157.1"/>
</dbReference>
<keyword evidence="13" id="KW-1185">Reference proteome</keyword>
<feature type="binding site" evidence="8">
    <location>
        <begin position="563"/>
        <end position="564"/>
    </location>
    <ligand>
        <name>FAD</name>
        <dbReference type="ChEBI" id="CHEBI:57692"/>
    </ligand>
</feature>
<dbReference type="PIRSF" id="PIRSF000137">
    <property type="entry name" value="Alcohol_oxidase"/>
    <property type="match status" value="1"/>
</dbReference>
<feature type="domain" description="Glucose-methanol-choline oxidoreductase N-terminal" evidence="11">
    <location>
        <begin position="316"/>
        <end position="330"/>
    </location>
</feature>
<evidence type="ECO:0000259" key="11">
    <source>
        <dbReference type="PROSITE" id="PS00624"/>
    </source>
</evidence>
<name>J4H4M8_9APHY</name>
<organism evidence="12 13">
    <name type="scientific">Fibroporia radiculosa</name>
    <dbReference type="NCBI Taxonomy" id="599839"/>
    <lineage>
        <taxon>Eukaryota</taxon>
        <taxon>Fungi</taxon>
        <taxon>Dikarya</taxon>
        <taxon>Basidiomycota</taxon>
        <taxon>Agaricomycotina</taxon>
        <taxon>Agaricomycetes</taxon>
        <taxon>Polyporales</taxon>
        <taxon>Fibroporiaceae</taxon>
        <taxon>Fibroporia</taxon>
    </lineage>
</organism>
<evidence type="ECO:0000256" key="5">
    <source>
        <dbReference type="ARBA" id="ARBA00022827"/>
    </source>
</evidence>
<sequence>MPINGSHAAKMYIRATTLRTFLDTIFFPPAVTEMEQKLATVNDVAGKHFDFVIIGAGPAGSVLANRLSENPGISVALLEAGKAHIDDPLIQKPDAWLGQLGNPEYDWAFLTVPQPHATKAPFFLSRGKGLGGSTAMNLLLWNRPQREDIDAFEKLGNVGWNFERFVKYTKKVEKLAVPKEVESQGYRNLYNAESAGKDGAVSISFTRTPSGAESSFQKSLENFGVTTLTDTLNGDSFGTIKSLSSLNTDTDTRTYAAPSYLFPVLDRPNLKVLSEAYVNKIIAQKDGEVVATGVEFEHGGVIHRVHATKEVIVSAGALKSPSVLEHSGIGDKAVLEPLGIPVLEDLPGVGANVQEHLTHTGLVFQMREDANIITSDLLRDPGFHSKAKEQLPDTKSPLSLVMSGLSFLPVQTLTEKSSYIYKKVEELIASAPVGLKEQYKVQLEILKNEKVPDIEIMVFPFSFDPTPMTLPFIALPPVVSHPFSRGTIHINSADPKAPPTIDPRYLEAEVDRDIILEATKFARKASQTAPFKDVVVAEVLPGPNVVDDDALLEHVKKTLVTVWHTNGSVSMLPKEKGGVVDSKLKVYGTKNIRVVDLSIVPLAVSAHTQSLVYSIAEMASDIIKEENGL</sequence>
<dbReference type="InterPro" id="IPR012132">
    <property type="entry name" value="GMC_OxRdtase"/>
</dbReference>